<dbReference type="EMBL" id="BLXT01006957">
    <property type="protein sequence ID" value="GFO35088.1"/>
    <property type="molecule type" value="Genomic_DNA"/>
</dbReference>
<sequence length="64" mass="7485">GKWRKERTMIKEQDYKNTFSFSAIFKVWDIGDTVASESVLRDEGIYCREFETAHAPWPDEGLKA</sequence>
<proteinExistence type="predicted"/>
<dbReference type="AlphaFoldDB" id="A0AAV4CT88"/>
<accession>A0AAV4CT88</accession>
<dbReference type="Proteomes" id="UP000735302">
    <property type="component" value="Unassembled WGS sequence"/>
</dbReference>
<evidence type="ECO:0000313" key="1">
    <source>
        <dbReference type="EMBL" id="GFO35088.1"/>
    </source>
</evidence>
<feature type="non-terminal residue" evidence="1">
    <location>
        <position position="1"/>
    </location>
</feature>
<comment type="caution">
    <text evidence="1">The sequence shown here is derived from an EMBL/GenBank/DDBJ whole genome shotgun (WGS) entry which is preliminary data.</text>
</comment>
<protein>
    <submittedName>
        <fullName evidence="1">Uncharacterized protein</fullName>
    </submittedName>
</protein>
<reference evidence="1 2" key="1">
    <citation type="journal article" date="2021" name="Elife">
        <title>Chloroplast acquisition without the gene transfer in kleptoplastic sea slugs, Plakobranchus ocellatus.</title>
        <authorList>
            <person name="Maeda T."/>
            <person name="Takahashi S."/>
            <person name="Yoshida T."/>
            <person name="Shimamura S."/>
            <person name="Takaki Y."/>
            <person name="Nagai Y."/>
            <person name="Toyoda A."/>
            <person name="Suzuki Y."/>
            <person name="Arimoto A."/>
            <person name="Ishii H."/>
            <person name="Satoh N."/>
            <person name="Nishiyama T."/>
            <person name="Hasebe M."/>
            <person name="Maruyama T."/>
            <person name="Minagawa J."/>
            <person name="Obokata J."/>
            <person name="Shigenobu S."/>
        </authorList>
    </citation>
    <scope>NUCLEOTIDE SEQUENCE [LARGE SCALE GENOMIC DNA]</scope>
</reference>
<organism evidence="1 2">
    <name type="scientific">Plakobranchus ocellatus</name>
    <dbReference type="NCBI Taxonomy" id="259542"/>
    <lineage>
        <taxon>Eukaryota</taxon>
        <taxon>Metazoa</taxon>
        <taxon>Spiralia</taxon>
        <taxon>Lophotrochozoa</taxon>
        <taxon>Mollusca</taxon>
        <taxon>Gastropoda</taxon>
        <taxon>Heterobranchia</taxon>
        <taxon>Euthyneura</taxon>
        <taxon>Panpulmonata</taxon>
        <taxon>Sacoglossa</taxon>
        <taxon>Placobranchoidea</taxon>
        <taxon>Plakobranchidae</taxon>
        <taxon>Plakobranchus</taxon>
    </lineage>
</organism>
<keyword evidence="2" id="KW-1185">Reference proteome</keyword>
<name>A0AAV4CT88_9GAST</name>
<evidence type="ECO:0000313" key="2">
    <source>
        <dbReference type="Proteomes" id="UP000735302"/>
    </source>
</evidence>
<gene>
    <name evidence="1" type="ORF">PoB_006159300</name>
</gene>